<dbReference type="Proteomes" id="UP000695022">
    <property type="component" value="Unplaced"/>
</dbReference>
<evidence type="ECO:0000256" key="11">
    <source>
        <dbReference type="SAM" id="MobiDB-lite"/>
    </source>
</evidence>
<evidence type="ECO:0000259" key="12">
    <source>
        <dbReference type="PROSITE" id="PS50067"/>
    </source>
</evidence>
<evidence type="ECO:0000256" key="3">
    <source>
        <dbReference type="ARBA" id="ARBA00022701"/>
    </source>
</evidence>
<keyword evidence="7" id="KW-0206">Cytoskeleton</keyword>
<evidence type="ECO:0000256" key="1">
    <source>
        <dbReference type="ARBA" id="ARBA00004245"/>
    </source>
</evidence>
<evidence type="ECO:0000313" key="14">
    <source>
        <dbReference type="RefSeq" id="XP_014677251.1"/>
    </source>
</evidence>
<dbReference type="Gene3D" id="3.40.850.10">
    <property type="entry name" value="Kinesin motor domain"/>
    <property type="match status" value="1"/>
</dbReference>
<evidence type="ECO:0000256" key="6">
    <source>
        <dbReference type="ARBA" id="ARBA00023175"/>
    </source>
</evidence>
<dbReference type="GeneID" id="106817115"/>
<evidence type="ECO:0000256" key="2">
    <source>
        <dbReference type="ARBA" id="ARBA00022490"/>
    </source>
</evidence>
<keyword evidence="6 9" id="KW-0505">Motor protein</keyword>
<evidence type="ECO:0000256" key="8">
    <source>
        <dbReference type="PROSITE-ProRule" id="PRU00283"/>
    </source>
</evidence>
<accession>A0ABM1EYI0</accession>
<dbReference type="InterPro" id="IPR027640">
    <property type="entry name" value="Kinesin-like_fam"/>
</dbReference>
<organism evidence="13 14">
    <name type="scientific">Priapulus caudatus</name>
    <name type="common">Priapulid worm</name>
    <dbReference type="NCBI Taxonomy" id="37621"/>
    <lineage>
        <taxon>Eukaryota</taxon>
        <taxon>Metazoa</taxon>
        <taxon>Ecdysozoa</taxon>
        <taxon>Scalidophora</taxon>
        <taxon>Priapulida</taxon>
        <taxon>Priapulimorpha</taxon>
        <taxon>Priapulimorphida</taxon>
        <taxon>Priapulidae</taxon>
        <taxon>Priapulus</taxon>
    </lineage>
</organism>
<comment type="caution">
    <text evidence="8">Lacks conserved residue(s) required for the propagation of feature annotation.</text>
</comment>
<dbReference type="PANTHER" id="PTHR47971">
    <property type="entry name" value="KINESIN-RELATED PROTEIN 6"/>
    <property type="match status" value="1"/>
</dbReference>
<evidence type="ECO:0000256" key="4">
    <source>
        <dbReference type="ARBA" id="ARBA00022741"/>
    </source>
</evidence>
<feature type="region of interest" description="Disordered" evidence="11">
    <location>
        <begin position="1"/>
        <end position="36"/>
    </location>
</feature>
<dbReference type="SMART" id="SM00129">
    <property type="entry name" value="KISc"/>
    <property type="match status" value="1"/>
</dbReference>
<name>A0ABM1EYI0_PRICU</name>
<comment type="similarity">
    <text evidence="8 9">Belongs to the TRAFAC class myosin-kinesin ATPase superfamily. Kinesin family.</text>
</comment>
<keyword evidence="13" id="KW-1185">Reference proteome</keyword>
<evidence type="ECO:0000313" key="13">
    <source>
        <dbReference type="Proteomes" id="UP000695022"/>
    </source>
</evidence>
<feature type="compositionally biased region" description="Polar residues" evidence="11">
    <location>
        <begin position="69"/>
        <end position="87"/>
    </location>
</feature>
<evidence type="ECO:0000256" key="7">
    <source>
        <dbReference type="ARBA" id="ARBA00023212"/>
    </source>
</evidence>
<keyword evidence="4 9" id="KW-0547">Nucleotide-binding</keyword>
<dbReference type="InterPro" id="IPR019821">
    <property type="entry name" value="Kinesin_motor_CS"/>
</dbReference>
<feature type="coiled-coil region" evidence="10">
    <location>
        <begin position="510"/>
        <end position="544"/>
    </location>
</feature>
<dbReference type="PRINTS" id="PR00380">
    <property type="entry name" value="KINESINHEAVY"/>
</dbReference>
<dbReference type="PROSITE" id="PS50067">
    <property type="entry name" value="KINESIN_MOTOR_2"/>
    <property type="match status" value="1"/>
</dbReference>
<keyword evidence="10" id="KW-0175">Coiled coil</keyword>
<proteinExistence type="inferred from homology"/>
<gene>
    <name evidence="14" type="primary">LOC106817115</name>
</gene>
<sequence>MEQIGPSTSRQDVDGESSVGSHATRKAHRVVVREERSGFPSHLILLELQKVNKKSRVSYAARPLAEQNGELQQQNAGQPARSTSRTTGKVRGRPQQNGQAVVEAAPPASAPSGPVAAVSKANAAAAARRKSNVVSEIERLQKNREDRRARQAELMQQKVDSGDVTNPNWAFMQMIRGHTMGGDFSGKQQDCAKGIYALAAKDVFKLLATKYKKQDLCVGASFFEIYSGKVFDLLKKKAKLRVLEDGKQVVQVVGLQEVAVNNVEDVLKLIGHGNNVRTSGQTSANQHSSRSHAVFQIILRKTNTKKLHGKFSLIDLAGNERGADTSSSNRQTRMEGAEINKSLLALKECIRALGRNGAHLPFRASKLTQVLRDSFIGDNSRTCMIAMITPGMSSVEHTLNTLRYADRVKELGPAGPADYRPAPRNEDMFSPTGALSPQNSDLALLCTQNEEEVSAELYTFHEAVSHLQEMEEEVVDEHKNLIAASRHWLEDDEQLMSITDEVDYDVEAYAQQLEELCQQKINSLEKFKARVSNFRQQLADEEAMSKNIVKRPPNK</sequence>
<evidence type="ECO:0000256" key="10">
    <source>
        <dbReference type="SAM" id="Coils"/>
    </source>
</evidence>
<dbReference type="InterPro" id="IPR036961">
    <property type="entry name" value="Kinesin_motor_dom_sf"/>
</dbReference>
<dbReference type="PANTHER" id="PTHR47971:SF8">
    <property type="entry name" value="KINESIN-LIKE PROTEIN"/>
    <property type="match status" value="1"/>
</dbReference>
<dbReference type="InterPro" id="IPR027417">
    <property type="entry name" value="P-loop_NTPase"/>
</dbReference>
<keyword evidence="3 9" id="KW-0493">Microtubule</keyword>
<dbReference type="PROSITE" id="PS00411">
    <property type="entry name" value="KINESIN_MOTOR_1"/>
    <property type="match status" value="1"/>
</dbReference>
<evidence type="ECO:0000256" key="5">
    <source>
        <dbReference type="ARBA" id="ARBA00022840"/>
    </source>
</evidence>
<dbReference type="Pfam" id="PF00225">
    <property type="entry name" value="Kinesin"/>
    <property type="match status" value="1"/>
</dbReference>
<comment type="subcellular location">
    <subcellularLocation>
        <location evidence="1">Cytoplasm</location>
        <location evidence="1">Cytoskeleton</location>
    </subcellularLocation>
</comment>
<reference evidence="14" key="1">
    <citation type="submission" date="2025-08" db="UniProtKB">
        <authorList>
            <consortium name="RefSeq"/>
        </authorList>
    </citation>
    <scope>IDENTIFICATION</scope>
</reference>
<evidence type="ECO:0000256" key="9">
    <source>
        <dbReference type="RuleBase" id="RU000394"/>
    </source>
</evidence>
<dbReference type="CDD" id="cd01367">
    <property type="entry name" value="KISc_KIF2_like"/>
    <property type="match status" value="1"/>
</dbReference>
<protein>
    <recommendedName>
        <fullName evidence="9">Kinesin-like protein</fullName>
    </recommendedName>
</protein>
<feature type="region of interest" description="Disordered" evidence="11">
    <location>
        <begin position="65"/>
        <end position="100"/>
    </location>
</feature>
<feature type="domain" description="Kinesin motor" evidence="12">
    <location>
        <begin position="178"/>
        <end position="411"/>
    </location>
</feature>
<dbReference type="SUPFAM" id="SSF52540">
    <property type="entry name" value="P-loop containing nucleoside triphosphate hydrolases"/>
    <property type="match status" value="1"/>
</dbReference>
<keyword evidence="5 9" id="KW-0067">ATP-binding</keyword>
<dbReference type="InterPro" id="IPR001752">
    <property type="entry name" value="Kinesin_motor_dom"/>
</dbReference>
<dbReference type="RefSeq" id="XP_014677251.1">
    <property type="nucleotide sequence ID" value="XM_014821765.1"/>
</dbReference>
<keyword evidence="2" id="KW-0963">Cytoplasm</keyword>
<feature type="coiled-coil region" evidence="10">
    <location>
        <begin position="123"/>
        <end position="157"/>
    </location>
</feature>
<feature type="compositionally biased region" description="Polar residues" evidence="11">
    <location>
        <begin position="1"/>
        <end position="10"/>
    </location>
</feature>